<evidence type="ECO:0000259" key="2">
    <source>
        <dbReference type="Pfam" id="PF07748"/>
    </source>
</evidence>
<dbReference type="PANTHER" id="PTHR46017">
    <property type="entry name" value="ALPHA-MANNOSIDASE 2C1"/>
    <property type="match status" value="1"/>
</dbReference>
<dbReference type="GO" id="GO:0030246">
    <property type="term" value="F:carbohydrate binding"/>
    <property type="evidence" value="ECO:0007669"/>
    <property type="project" value="InterPro"/>
</dbReference>
<sequence>TFIRNLILGREHSQELFPEADLSVHADIVDVAVGHPQLPQILTLAGYKYFRFWRPFAALSAKKVPLEFIWRGLDGSKIITSRGSYGGLGYHKAVFKNFQKELAYGAELSPTGIRWLSQGTDDCRPLKTPYTDFEIPVVELFKAWRKKRDGSISFGTPLEYFQAIEKERLPEISGTLDPCDVCYNAAFGGSSGLWRLRVEIDRSLREAEMWSGIATFASLTRNDTLFQNLWENLLTVCSHATQWVFQNDFDEIYSLATNTKYHAEQIRDKAFQRLSQQVLLPSDMVCLVFNHLPFATTQQVSFVVALPIKLSKAFKLKDGRGKEIPYQVIDRLGGFEMEVLAEVDLPPVGYNMVRVISGQRDSKREKGETKVLKQAKGIGLENLSLRLKFQAQELVRVEEKNTGNSYTASSEISFGQPTLFEVDPSGILHVGKIRKRKQPKWFSDRIVTKGPLKVTYRREGSVGHHPISQDISIFTDKPLVEFKTWIDWQGMDGFLALFSPLPFKDGKLFGDIPFGVEEKKINDEPYGEMRGLGWDNIERLRTGMFFAKSFVDYTDGLKGMALLSKDGDRYFLFDRETLSLGQILVNGILDQPGWEKFVNYQRKAIGEHTFTNYLYFHSGDWKKGNVYQEAEVIRSEPSVIYPGGLKTKNKRYLPYHSFLTLKPDNLILTAFYREDDHFICRFYETGGRAS</sequence>
<feature type="domain" description="Glycosyl hydrolase family 38 C-terminal" evidence="2">
    <location>
        <begin position="434"/>
        <end position="565"/>
    </location>
</feature>
<dbReference type="SUPFAM" id="SSF74650">
    <property type="entry name" value="Galactose mutarotase-like"/>
    <property type="match status" value="1"/>
</dbReference>
<dbReference type="GO" id="GO:0006013">
    <property type="term" value="P:mannose metabolic process"/>
    <property type="evidence" value="ECO:0007669"/>
    <property type="project" value="InterPro"/>
</dbReference>
<feature type="domain" description="Glycoside hydrolase family 38 N-terminal" evidence="1">
    <location>
        <begin position="3"/>
        <end position="166"/>
    </location>
</feature>
<dbReference type="Pfam" id="PF07748">
    <property type="entry name" value="Glyco_hydro_38C"/>
    <property type="match status" value="1"/>
</dbReference>
<evidence type="ECO:0000259" key="1">
    <source>
        <dbReference type="Pfam" id="PF01074"/>
    </source>
</evidence>
<dbReference type="InterPro" id="IPR000602">
    <property type="entry name" value="Glyco_hydro_38_N"/>
</dbReference>
<dbReference type="InterPro" id="IPR011330">
    <property type="entry name" value="Glyco_hydro/deAcase_b/a-brl"/>
</dbReference>
<accession>A0A2G9YDW8</accession>
<dbReference type="AlphaFoldDB" id="A0A2G9YDW8"/>
<comment type="caution">
    <text evidence="3">The sequence shown here is derived from an EMBL/GenBank/DDBJ whole genome shotgun (WGS) entry which is preliminary data.</text>
</comment>
<dbReference type="GO" id="GO:0004559">
    <property type="term" value="F:alpha-mannosidase activity"/>
    <property type="evidence" value="ECO:0007669"/>
    <property type="project" value="InterPro"/>
</dbReference>
<name>A0A2G9YDW8_9BACT</name>
<dbReference type="EMBL" id="PCRF01000020">
    <property type="protein sequence ID" value="PIP16731.1"/>
    <property type="molecule type" value="Genomic_DNA"/>
</dbReference>
<proteinExistence type="predicted"/>
<dbReference type="GO" id="GO:0009313">
    <property type="term" value="P:oligosaccharide catabolic process"/>
    <property type="evidence" value="ECO:0007669"/>
    <property type="project" value="TreeGrafter"/>
</dbReference>
<reference evidence="3 4" key="1">
    <citation type="submission" date="2017-09" db="EMBL/GenBank/DDBJ databases">
        <title>Depth-based differentiation of microbial function through sediment-hosted aquifers and enrichment of novel symbionts in the deep terrestrial subsurface.</title>
        <authorList>
            <person name="Probst A.J."/>
            <person name="Ladd B."/>
            <person name="Jarett J.K."/>
            <person name="Geller-Mcgrath D.E."/>
            <person name="Sieber C.M."/>
            <person name="Emerson J.B."/>
            <person name="Anantharaman K."/>
            <person name="Thomas B.C."/>
            <person name="Malmstrom R."/>
            <person name="Stieglmeier M."/>
            <person name="Klingl A."/>
            <person name="Woyke T."/>
            <person name="Ryan C.M."/>
            <person name="Banfield J.F."/>
        </authorList>
    </citation>
    <scope>NUCLEOTIDE SEQUENCE [LARGE SCALE GENOMIC DNA]</scope>
    <source>
        <strain evidence="3">CG23_combo_of_CG06-09_8_20_14_all_48_7</strain>
    </source>
</reference>
<evidence type="ECO:0008006" key="5">
    <source>
        <dbReference type="Google" id="ProtNLM"/>
    </source>
</evidence>
<dbReference type="InterPro" id="IPR011682">
    <property type="entry name" value="Glyco_hydro_38_C"/>
</dbReference>
<dbReference type="InterPro" id="IPR027291">
    <property type="entry name" value="Glyco_hydro_38_N_sf"/>
</dbReference>
<dbReference type="InterPro" id="IPR011013">
    <property type="entry name" value="Gal_mutarotase_sf_dom"/>
</dbReference>
<evidence type="ECO:0000313" key="3">
    <source>
        <dbReference type="EMBL" id="PIP16731.1"/>
    </source>
</evidence>
<evidence type="ECO:0000313" key="4">
    <source>
        <dbReference type="Proteomes" id="UP000230392"/>
    </source>
</evidence>
<dbReference type="Gene3D" id="2.70.98.30">
    <property type="entry name" value="Golgi alpha-mannosidase II, domain 4"/>
    <property type="match status" value="1"/>
</dbReference>
<feature type="non-terminal residue" evidence="3">
    <location>
        <position position="1"/>
    </location>
</feature>
<dbReference type="PANTHER" id="PTHR46017:SF2">
    <property type="entry name" value="MANNOSYLGLYCERATE HYDROLASE"/>
    <property type="match status" value="1"/>
</dbReference>
<dbReference type="Proteomes" id="UP000230392">
    <property type="component" value="Unassembled WGS sequence"/>
</dbReference>
<dbReference type="SUPFAM" id="SSF88713">
    <property type="entry name" value="Glycoside hydrolase/deacetylase"/>
    <property type="match status" value="1"/>
</dbReference>
<gene>
    <name evidence="3" type="ORF">COX46_00410</name>
</gene>
<organism evidence="3 4">
    <name type="scientific">bacterium (Candidatus Ratteibacteria) CG23_combo_of_CG06-09_8_20_14_all_48_7</name>
    <dbReference type="NCBI Taxonomy" id="2014292"/>
    <lineage>
        <taxon>Bacteria</taxon>
        <taxon>Candidatus Ratteibacteria</taxon>
    </lineage>
</organism>
<dbReference type="Gene3D" id="3.20.110.10">
    <property type="entry name" value="Glycoside hydrolase 38, N terminal domain"/>
    <property type="match status" value="1"/>
</dbReference>
<protein>
    <recommendedName>
        <fullName evidence="5">Glycoside hydrolase family 38 N-terminal domain-containing protein</fullName>
    </recommendedName>
</protein>
<dbReference type="Pfam" id="PF01074">
    <property type="entry name" value="Glyco_hydro_38N"/>
    <property type="match status" value="1"/>
</dbReference>